<evidence type="ECO:0000313" key="2">
    <source>
        <dbReference type="Proteomes" id="UP000716906"/>
    </source>
</evidence>
<comment type="caution">
    <text evidence="1">The sequence shown here is derived from an EMBL/GenBank/DDBJ whole genome shotgun (WGS) entry which is preliminary data.</text>
</comment>
<sequence length="159" mass="18298">MRRPKRQMTDVGEIAGVLRECMVCRVGMSSQGKIYVVPMNFGYEQEGEKLTFYLHSAKVGRKIEAFREEPEVCVELDCRHGLMEAELPCSHSYYYASLIGTGKVQVLKTYEEKLEGLKKLMRHQTGKDFDNFDEKWVGAVEVLKVELDEYACKYHDGTN</sequence>
<dbReference type="InterPro" id="IPR012349">
    <property type="entry name" value="Split_barrel_FMN-bd"/>
</dbReference>
<proteinExistence type="predicted"/>
<evidence type="ECO:0000313" key="1">
    <source>
        <dbReference type="EMBL" id="MBM6737400.1"/>
    </source>
</evidence>
<reference evidence="1 2" key="1">
    <citation type="journal article" date="2021" name="Sci. Rep.">
        <title>The distribution of antibiotic resistance genes in chicken gut microbiota commensals.</title>
        <authorList>
            <person name="Juricova H."/>
            <person name="Matiasovicova J."/>
            <person name="Kubasova T."/>
            <person name="Cejkova D."/>
            <person name="Rychlik I."/>
        </authorList>
    </citation>
    <scope>NUCLEOTIDE SEQUENCE [LARGE SCALE GENOMIC DNA]</scope>
    <source>
        <strain evidence="1 2">An773</strain>
    </source>
</reference>
<organism evidence="1 2">
    <name type="scientific">Faecalicatena fissicatena</name>
    <dbReference type="NCBI Taxonomy" id="290055"/>
    <lineage>
        <taxon>Bacteria</taxon>
        <taxon>Bacillati</taxon>
        <taxon>Bacillota</taxon>
        <taxon>Clostridia</taxon>
        <taxon>Lachnospirales</taxon>
        <taxon>Lachnospiraceae</taxon>
        <taxon>Faecalicatena</taxon>
    </lineage>
</organism>
<dbReference type="EMBL" id="JACLYY010000003">
    <property type="protein sequence ID" value="MBM6737400.1"/>
    <property type="molecule type" value="Genomic_DNA"/>
</dbReference>
<gene>
    <name evidence="1" type="ORF">H7U36_04655</name>
</gene>
<dbReference type="SUPFAM" id="SSF50475">
    <property type="entry name" value="FMN-binding split barrel"/>
    <property type="match status" value="1"/>
</dbReference>
<dbReference type="PANTHER" id="PTHR34071:SF2">
    <property type="entry name" value="FLAVIN-NUCLEOTIDE-BINDING PROTEIN"/>
    <property type="match status" value="1"/>
</dbReference>
<dbReference type="InterPro" id="IPR024747">
    <property type="entry name" value="Pyridox_Oxase-rel"/>
</dbReference>
<keyword evidence="2" id="KW-1185">Reference proteome</keyword>
<name>A0ABS2E706_9FIRM</name>
<dbReference type="Proteomes" id="UP000716906">
    <property type="component" value="Unassembled WGS sequence"/>
</dbReference>
<dbReference type="Pfam" id="PF12900">
    <property type="entry name" value="Pyridox_ox_2"/>
    <property type="match status" value="1"/>
</dbReference>
<dbReference type="Gene3D" id="2.30.110.10">
    <property type="entry name" value="Electron Transport, Fmn-binding Protein, Chain A"/>
    <property type="match status" value="1"/>
</dbReference>
<protein>
    <submittedName>
        <fullName evidence="1">Pyridoxamine 5'-phosphate oxidase family protein</fullName>
    </submittedName>
</protein>
<dbReference type="PANTHER" id="PTHR34071">
    <property type="entry name" value="5-NITROIMIDAZOLE ANTIBIOTICS RESISTANCE PROTEIN, NIMA-FAMILY-RELATED PROTEIN-RELATED"/>
    <property type="match status" value="1"/>
</dbReference>
<accession>A0ABS2E706</accession>